<proteinExistence type="predicted"/>
<gene>
    <name evidence="1" type="ORF">TEA_000255</name>
</gene>
<name>A0A4V3WLT3_CAMSN</name>
<comment type="caution">
    <text evidence="1">The sequence shown here is derived from an EMBL/GenBank/DDBJ whole genome shotgun (WGS) entry which is preliminary data.</text>
</comment>
<evidence type="ECO:0000313" key="2">
    <source>
        <dbReference type="Proteomes" id="UP000306102"/>
    </source>
</evidence>
<dbReference type="EMBL" id="SDRB02010521">
    <property type="protein sequence ID" value="THG05997.1"/>
    <property type="molecule type" value="Genomic_DNA"/>
</dbReference>
<organism evidence="1 2">
    <name type="scientific">Camellia sinensis var. sinensis</name>
    <name type="common">China tea</name>
    <dbReference type="NCBI Taxonomy" id="542762"/>
    <lineage>
        <taxon>Eukaryota</taxon>
        <taxon>Viridiplantae</taxon>
        <taxon>Streptophyta</taxon>
        <taxon>Embryophyta</taxon>
        <taxon>Tracheophyta</taxon>
        <taxon>Spermatophyta</taxon>
        <taxon>Magnoliopsida</taxon>
        <taxon>eudicotyledons</taxon>
        <taxon>Gunneridae</taxon>
        <taxon>Pentapetalae</taxon>
        <taxon>asterids</taxon>
        <taxon>Ericales</taxon>
        <taxon>Theaceae</taxon>
        <taxon>Camellia</taxon>
    </lineage>
</organism>
<dbReference type="Proteomes" id="UP000306102">
    <property type="component" value="Unassembled WGS sequence"/>
</dbReference>
<protein>
    <submittedName>
        <fullName evidence="1">Uncharacterized protein</fullName>
    </submittedName>
</protein>
<sequence>MEKLQTMVAGSPLETMVVAGSPLEMAVIKEKVDQNCKMNMYCVKPGHNQISCLRLTLCVNLLHLARLIVAVVALIHVSTTCWQPGIQEGAADWDENWDKFEDEVKELTLDVENVVAPLQLSVKHLPQKRVYMFHQQMLIVTQKRHQVEGKGLPMMLIAKTA</sequence>
<dbReference type="STRING" id="542762.A0A4V3WLT3"/>
<evidence type="ECO:0000313" key="1">
    <source>
        <dbReference type="EMBL" id="THG05997.1"/>
    </source>
</evidence>
<accession>A0A4V3WLT3</accession>
<keyword evidence="2" id="KW-1185">Reference proteome</keyword>
<reference evidence="1 2" key="1">
    <citation type="journal article" date="2018" name="Proc. Natl. Acad. Sci. U.S.A.">
        <title>Draft genome sequence of Camellia sinensis var. sinensis provides insights into the evolution of the tea genome and tea quality.</title>
        <authorList>
            <person name="Wei C."/>
            <person name="Yang H."/>
            <person name="Wang S."/>
            <person name="Zhao J."/>
            <person name="Liu C."/>
            <person name="Gao L."/>
            <person name="Xia E."/>
            <person name="Lu Y."/>
            <person name="Tai Y."/>
            <person name="She G."/>
            <person name="Sun J."/>
            <person name="Cao H."/>
            <person name="Tong W."/>
            <person name="Gao Q."/>
            <person name="Li Y."/>
            <person name="Deng W."/>
            <person name="Jiang X."/>
            <person name="Wang W."/>
            <person name="Chen Q."/>
            <person name="Zhang S."/>
            <person name="Li H."/>
            <person name="Wu J."/>
            <person name="Wang P."/>
            <person name="Li P."/>
            <person name="Shi C."/>
            <person name="Zheng F."/>
            <person name="Jian J."/>
            <person name="Huang B."/>
            <person name="Shan D."/>
            <person name="Shi M."/>
            <person name="Fang C."/>
            <person name="Yue Y."/>
            <person name="Li F."/>
            <person name="Li D."/>
            <person name="Wei S."/>
            <person name="Han B."/>
            <person name="Jiang C."/>
            <person name="Yin Y."/>
            <person name="Xia T."/>
            <person name="Zhang Z."/>
            <person name="Bennetzen J.L."/>
            <person name="Zhao S."/>
            <person name="Wan X."/>
        </authorList>
    </citation>
    <scope>NUCLEOTIDE SEQUENCE [LARGE SCALE GENOMIC DNA]</scope>
    <source>
        <strain evidence="2">cv. Shuchazao</strain>
        <tissue evidence="1">Leaf</tissue>
    </source>
</reference>
<dbReference type="AlphaFoldDB" id="A0A4V3WLT3"/>